<evidence type="ECO:0000256" key="3">
    <source>
        <dbReference type="ARBA" id="ARBA00022741"/>
    </source>
</evidence>
<gene>
    <name evidence="6" type="ORF">J5Y03_09570</name>
</gene>
<dbReference type="SMART" id="SM00382">
    <property type="entry name" value="AAA"/>
    <property type="match status" value="1"/>
</dbReference>
<dbReference type="SUPFAM" id="SSF52540">
    <property type="entry name" value="P-loop containing nucleoside triphosphate hydrolases"/>
    <property type="match status" value="1"/>
</dbReference>
<evidence type="ECO:0000256" key="1">
    <source>
        <dbReference type="ARBA" id="ARBA00005417"/>
    </source>
</evidence>
<evidence type="ECO:0000256" key="4">
    <source>
        <dbReference type="ARBA" id="ARBA00022840"/>
    </source>
</evidence>
<dbReference type="InterPro" id="IPR027417">
    <property type="entry name" value="P-loop_NTPase"/>
</dbReference>
<dbReference type="EMBL" id="JAGIYQ010000005">
    <property type="protein sequence ID" value="MBP0725436.1"/>
    <property type="molecule type" value="Genomic_DNA"/>
</dbReference>
<dbReference type="FunFam" id="3.40.50.300:FF:000032">
    <property type="entry name" value="Export ABC transporter ATP-binding protein"/>
    <property type="match status" value="1"/>
</dbReference>
<reference evidence="6" key="1">
    <citation type="submission" date="2021-04" db="EMBL/GenBank/DDBJ databases">
        <title>Genome seq and assembly of Bacillus sp.</title>
        <authorList>
            <person name="Chhetri G."/>
        </authorList>
    </citation>
    <scope>NUCLEOTIDE SEQUENCE</scope>
    <source>
        <strain evidence="6">RG28</strain>
    </source>
</reference>
<dbReference type="RefSeq" id="WP_209404987.1">
    <property type="nucleotide sequence ID" value="NZ_JAGIYQ010000005.1"/>
</dbReference>
<organism evidence="6 7">
    <name type="scientific">Gottfriedia endophytica</name>
    <dbReference type="NCBI Taxonomy" id="2820819"/>
    <lineage>
        <taxon>Bacteria</taxon>
        <taxon>Bacillati</taxon>
        <taxon>Bacillota</taxon>
        <taxon>Bacilli</taxon>
        <taxon>Bacillales</taxon>
        <taxon>Bacillaceae</taxon>
        <taxon>Gottfriedia</taxon>
    </lineage>
</organism>
<keyword evidence="7" id="KW-1185">Reference proteome</keyword>
<dbReference type="GO" id="GO:0098796">
    <property type="term" value="C:membrane protein complex"/>
    <property type="evidence" value="ECO:0007669"/>
    <property type="project" value="UniProtKB-ARBA"/>
</dbReference>
<dbReference type="AlphaFoldDB" id="A0A940NMR2"/>
<comment type="similarity">
    <text evidence="1">Belongs to the ABC transporter superfamily.</text>
</comment>
<evidence type="ECO:0000256" key="2">
    <source>
        <dbReference type="ARBA" id="ARBA00022448"/>
    </source>
</evidence>
<keyword evidence="4 6" id="KW-0067">ATP-binding</keyword>
<sequence length="246" mass="27377">MGNALIQISNMSKQYKIGGEVLYALKDVSLTINKGDFIAIIGPSGSGKSTFMNMIGCLDKADEGKYLLNERDVNSLNDSQLASIRNEKIGFIFQNFNLLTKLTAIENVELPLIYRGMMKKQRRLVATAYMKEVGLENRLNQYPNQLSGGQQQRVAIARALAGHPEILLADEPTGALDQKTGREILALMKELNRKGHTIILITHDEKVASEANRVVRIEDGQLYETRGEAVEHFSVSHNGIEEYQGQ</sequence>
<keyword evidence="3" id="KW-0547">Nucleotide-binding</keyword>
<feature type="domain" description="ABC transporter" evidence="5">
    <location>
        <begin position="6"/>
        <end position="244"/>
    </location>
</feature>
<dbReference type="InterPro" id="IPR017871">
    <property type="entry name" value="ABC_transporter-like_CS"/>
</dbReference>
<comment type="caution">
    <text evidence="6">The sequence shown here is derived from an EMBL/GenBank/DDBJ whole genome shotgun (WGS) entry which is preliminary data.</text>
</comment>
<dbReference type="Pfam" id="PF00005">
    <property type="entry name" value="ABC_tran"/>
    <property type="match status" value="1"/>
</dbReference>
<dbReference type="InterPro" id="IPR003439">
    <property type="entry name" value="ABC_transporter-like_ATP-bd"/>
</dbReference>
<evidence type="ECO:0000313" key="7">
    <source>
        <dbReference type="Proteomes" id="UP000682134"/>
    </source>
</evidence>
<protein>
    <submittedName>
        <fullName evidence="6">ABC transporter ATP-binding protein</fullName>
    </submittedName>
</protein>
<name>A0A940NMR2_9BACI</name>
<keyword evidence="2" id="KW-0813">Transport</keyword>
<dbReference type="Gene3D" id="3.40.50.300">
    <property type="entry name" value="P-loop containing nucleotide triphosphate hydrolases"/>
    <property type="match status" value="1"/>
</dbReference>
<dbReference type="InterPro" id="IPR017911">
    <property type="entry name" value="MacB-like_ATP-bd"/>
</dbReference>
<evidence type="ECO:0000259" key="5">
    <source>
        <dbReference type="PROSITE" id="PS50893"/>
    </source>
</evidence>
<dbReference type="GO" id="GO:0016887">
    <property type="term" value="F:ATP hydrolysis activity"/>
    <property type="evidence" value="ECO:0007669"/>
    <property type="project" value="InterPro"/>
</dbReference>
<dbReference type="GO" id="GO:0005524">
    <property type="term" value="F:ATP binding"/>
    <property type="evidence" value="ECO:0007669"/>
    <property type="project" value="UniProtKB-KW"/>
</dbReference>
<dbReference type="PROSITE" id="PS50893">
    <property type="entry name" value="ABC_TRANSPORTER_2"/>
    <property type="match status" value="1"/>
</dbReference>
<dbReference type="GO" id="GO:0022857">
    <property type="term" value="F:transmembrane transporter activity"/>
    <property type="evidence" value="ECO:0007669"/>
    <property type="project" value="UniProtKB-ARBA"/>
</dbReference>
<dbReference type="CDD" id="cd03255">
    <property type="entry name" value="ABC_MJ0796_LolCDE_FtsE"/>
    <property type="match status" value="1"/>
</dbReference>
<dbReference type="Proteomes" id="UP000682134">
    <property type="component" value="Unassembled WGS sequence"/>
</dbReference>
<evidence type="ECO:0000313" key="6">
    <source>
        <dbReference type="EMBL" id="MBP0725436.1"/>
    </source>
</evidence>
<dbReference type="InterPro" id="IPR003593">
    <property type="entry name" value="AAA+_ATPase"/>
</dbReference>
<proteinExistence type="inferred from homology"/>
<dbReference type="PANTHER" id="PTHR42798">
    <property type="entry name" value="LIPOPROTEIN-RELEASING SYSTEM ATP-BINDING PROTEIN LOLD"/>
    <property type="match status" value="1"/>
</dbReference>
<dbReference type="PANTHER" id="PTHR42798:SF7">
    <property type="entry name" value="ALPHA-D-RIBOSE 1-METHYLPHOSPHONATE 5-TRIPHOSPHATE SYNTHASE SUBUNIT PHNL"/>
    <property type="match status" value="1"/>
</dbReference>
<dbReference type="PROSITE" id="PS00211">
    <property type="entry name" value="ABC_TRANSPORTER_1"/>
    <property type="match status" value="1"/>
</dbReference>
<accession>A0A940NMR2</accession>